<reference evidence="10 11" key="1">
    <citation type="journal article" date="2012" name="BMC Genomics">
        <title>Tools to kill: Genome of one of the most destructive plant pathogenic fungi Macrophomina phaseolina.</title>
        <authorList>
            <person name="Islam M.S."/>
            <person name="Haque M.S."/>
            <person name="Islam M.M."/>
            <person name="Emdad E.M."/>
            <person name="Halim A."/>
            <person name="Hossen Q.M.M."/>
            <person name="Hossain M.Z."/>
            <person name="Ahmed B."/>
            <person name="Rahim S."/>
            <person name="Rahman M.S."/>
            <person name="Alam M.M."/>
            <person name="Hou S."/>
            <person name="Wan X."/>
            <person name="Saito J.A."/>
            <person name="Alam M."/>
        </authorList>
    </citation>
    <scope>NUCLEOTIDE SEQUENCE [LARGE SCALE GENOMIC DNA]</scope>
    <source>
        <strain evidence="10 11">MS6</strain>
    </source>
</reference>
<dbReference type="HOGENOM" id="CLU_000680_23_4_1"/>
<evidence type="ECO:0000256" key="8">
    <source>
        <dbReference type="SAM" id="MobiDB-lite"/>
    </source>
</evidence>
<evidence type="ECO:0000256" key="5">
    <source>
        <dbReference type="ARBA" id="ARBA00022723"/>
    </source>
</evidence>
<evidence type="ECO:0000256" key="2">
    <source>
        <dbReference type="ARBA" id="ARBA00005300"/>
    </source>
</evidence>
<comment type="similarity">
    <text evidence="2">Belongs to the RNase H family.</text>
</comment>
<dbReference type="GO" id="GO:0003676">
    <property type="term" value="F:nucleic acid binding"/>
    <property type="evidence" value="ECO:0007669"/>
    <property type="project" value="InterPro"/>
</dbReference>
<dbReference type="GO" id="GO:0004523">
    <property type="term" value="F:RNA-DNA hybrid ribonuclease activity"/>
    <property type="evidence" value="ECO:0007669"/>
    <property type="project" value="UniProtKB-EC"/>
</dbReference>
<accession>K2R410</accession>
<keyword evidence="5" id="KW-0479">Metal-binding</keyword>
<sequence>MRQAQEVNLDGLETIEPFGKHPWQDNPAVTIEHSDTASSEASNPPRSQVSIFTDGSARNGRVGIGIYCTGGASATVIEHSETLGSSEKIDNHLAELEAIRQAVALIDQAWPQREIIARPIAARVKHVIYCDSKSALQSLLRPRQRSGQVVLKQILETLDKMQRRKVPVVQLRWVPAHAGVPGNERANKLALQATEPDKALPDSGVRLKSVALADVKRAISRAWAKELDGIKEGRLARTLDRALSQNHTRKLYDKLNAAEAAVIAQLRTSRSRLNESLHKIRRVDSSRCACGRGEETAKHFLLECTRWSEQRAELQRAVGKRFGDISYMLGGWSGTKRPDGTYLDGPAERWKADIATVKATAAFAIATGRLRAVIE</sequence>
<evidence type="ECO:0000256" key="4">
    <source>
        <dbReference type="ARBA" id="ARBA00022722"/>
    </source>
</evidence>
<dbReference type="Proteomes" id="UP000007129">
    <property type="component" value="Unassembled WGS sequence"/>
</dbReference>
<dbReference type="OrthoDB" id="3754258at2759"/>
<dbReference type="Pfam" id="PF00075">
    <property type="entry name" value="RNase_H"/>
    <property type="match status" value="1"/>
</dbReference>
<dbReference type="EC" id="3.1.26.4" evidence="3"/>
<dbReference type="EMBL" id="AHHD01000913">
    <property type="protein sequence ID" value="EKG08948.1"/>
    <property type="molecule type" value="Genomic_DNA"/>
</dbReference>
<evidence type="ECO:0000256" key="6">
    <source>
        <dbReference type="ARBA" id="ARBA00022759"/>
    </source>
</evidence>
<dbReference type="SUPFAM" id="SSF53098">
    <property type="entry name" value="Ribonuclease H-like"/>
    <property type="match status" value="1"/>
</dbReference>
<evidence type="ECO:0000256" key="7">
    <source>
        <dbReference type="ARBA" id="ARBA00022801"/>
    </source>
</evidence>
<dbReference type="InterPro" id="IPR050092">
    <property type="entry name" value="RNase_H"/>
</dbReference>
<dbReference type="VEuPathDB" id="FungiDB:MPH_14100"/>
<dbReference type="PANTHER" id="PTHR10642:SF26">
    <property type="entry name" value="RIBONUCLEASE H1"/>
    <property type="match status" value="1"/>
</dbReference>
<evidence type="ECO:0000313" key="10">
    <source>
        <dbReference type="EMBL" id="EKG08948.1"/>
    </source>
</evidence>
<dbReference type="eggNOG" id="KOG1075">
    <property type="taxonomic scope" value="Eukaryota"/>
</dbReference>
<name>K2R410_MACPH</name>
<keyword evidence="6" id="KW-0255">Endonuclease</keyword>
<feature type="region of interest" description="Disordered" evidence="8">
    <location>
        <begin position="1"/>
        <end position="27"/>
    </location>
</feature>
<dbReference type="InterPro" id="IPR036397">
    <property type="entry name" value="RNaseH_sf"/>
</dbReference>
<evidence type="ECO:0000259" key="9">
    <source>
        <dbReference type="PROSITE" id="PS50879"/>
    </source>
</evidence>
<dbReference type="PROSITE" id="PS50879">
    <property type="entry name" value="RNASE_H_1"/>
    <property type="match status" value="1"/>
</dbReference>
<protein>
    <recommendedName>
        <fullName evidence="3">ribonuclease H</fullName>
        <ecNumber evidence="3">3.1.26.4</ecNumber>
    </recommendedName>
</protein>
<dbReference type="CDD" id="cd09276">
    <property type="entry name" value="Rnase_HI_RT_non_LTR"/>
    <property type="match status" value="1"/>
</dbReference>
<dbReference type="AlphaFoldDB" id="K2R410"/>
<dbReference type="Gene3D" id="3.30.420.10">
    <property type="entry name" value="Ribonuclease H-like superfamily/Ribonuclease H"/>
    <property type="match status" value="1"/>
</dbReference>
<comment type="caution">
    <text evidence="10">The sequence shown here is derived from an EMBL/GenBank/DDBJ whole genome shotgun (WGS) entry which is preliminary data.</text>
</comment>
<proteinExistence type="inferred from homology"/>
<dbReference type="STRING" id="1126212.K2R410"/>
<evidence type="ECO:0000256" key="3">
    <source>
        <dbReference type="ARBA" id="ARBA00012180"/>
    </source>
</evidence>
<feature type="domain" description="RNase H type-1" evidence="9">
    <location>
        <begin position="45"/>
        <end position="195"/>
    </location>
</feature>
<dbReference type="InterPro" id="IPR012337">
    <property type="entry name" value="RNaseH-like_sf"/>
</dbReference>
<dbReference type="GO" id="GO:0046872">
    <property type="term" value="F:metal ion binding"/>
    <property type="evidence" value="ECO:0007669"/>
    <property type="project" value="UniProtKB-KW"/>
</dbReference>
<keyword evidence="4" id="KW-0540">Nuclease</keyword>
<dbReference type="PANTHER" id="PTHR10642">
    <property type="entry name" value="RIBONUCLEASE H1"/>
    <property type="match status" value="1"/>
</dbReference>
<evidence type="ECO:0000256" key="1">
    <source>
        <dbReference type="ARBA" id="ARBA00000077"/>
    </source>
</evidence>
<comment type="catalytic activity">
    <reaction evidence="1">
        <text>Endonucleolytic cleavage to 5'-phosphomonoester.</text>
        <dbReference type="EC" id="3.1.26.4"/>
    </reaction>
</comment>
<evidence type="ECO:0000313" key="11">
    <source>
        <dbReference type="Proteomes" id="UP000007129"/>
    </source>
</evidence>
<gene>
    <name evidence="10" type="ORF">MPH_14100</name>
</gene>
<dbReference type="InParanoid" id="K2R410"/>
<keyword evidence="7" id="KW-0378">Hydrolase</keyword>
<dbReference type="InterPro" id="IPR002156">
    <property type="entry name" value="RNaseH_domain"/>
</dbReference>
<organism evidence="10 11">
    <name type="scientific">Macrophomina phaseolina (strain MS6)</name>
    <name type="common">Charcoal rot fungus</name>
    <dbReference type="NCBI Taxonomy" id="1126212"/>
    <lineage>
        <taxon>Eukaryota</taxon>
        <taxon>Fungi</taxon>
        <taxon>Dikarya</taxon>
        <taxon>Ascomycota</taxon>
        <taxon>Pezizomycotina</taxon>
        <taxon>Dothideomycetes</taxon>
        <taxon>Dothideomycetes incertae sedis</taxon>
        <taxon>Botryosphaeriales</taxon>
        <taxon>Botryosphaeriaceae</taxon>
        <taxon>Macrophomina</taxon>
    </lineage>
</organism>
<dbReference type="GO" id="GO:0043137">
    <property type="term" value="P:DNA replication, removal of RNA primer"/>
    <property type="evidence" value="ECO:0007669"/>
    <property type="project" value="TreeGrafter"/>
</dbReference>